<evidence type="ECO:0000313" key="2">
    <source>
        <dbReference type="EMBL" id="KAK8981999.1"/>
    </source>
</evidence>
<keyword evidence="3" id="KW-1185">Reference proteome</keyword>
<proteinExistence type="predicted"/>
<organism evidence="2 3">
    <name type="scientific">Hibiscus sabdariffa</name>
    <name type="common">roselle</name>
    <dbReference type="NCBI Taxonomy" id="183260"/>
    <lineage>
        <taxon>Eukaryota</taxon>
        <taxon>Viridiplantae</taxon>
        <taxon>Streptophyta</taxon>
        <taxon>Embryophyta</taxon>
        <taxon>Tracheophyta</taxon>
        <taxon>Spermatophyta</taxon>
        <taxon>Magnoliopsida</taxon>
        <taxon>eudicotyledons</taxon>
        <taxon>Gunneridae</taxon>
        <taxon>Pentapetalae</taxon>
        <taxon>rosids</taxon>
        <taxon>malvids</taxon>
        <taxon>Malvales</taxon>
        <taxon>Malvaceae</taxon>
        <taxon>Malvoideae</taxon>
        <taxon>Hibiscus</taxon>
    </lineage>
</organism>
<dbReference type="Proteomes" id="UP001396334">
    <property type="component" value="Unassembled WGS sequence"/>
</dbReference>
<accession>A0ABR2P0P5</accession>
<gene>
    <name evidence="2" type="ORF">V6N11_037182</name>
</gene>
<dbReference type="Gene3D" id="1.25.40.570">
    <property type="match status" value="1"/>
</dbReference>
<evidence type="ECO:0000313" key="3">
    <source>
        <dbReference type="Proteomes" id="UP001396334"/>
    </source>
</evidence>
<dbReference type="EMBL" id="JBBPBN010000086">
    <property type="protein sequence ID" value="KAK8981999.1"/>
    <property type="molecule type" value="Genomic_DNA"/>
</dbReference>
<reference evidence="2 3" key="1">
    <citation type="journal article" date="2024" name="G3 (Bethesda)">
        <title>Genome assembly of Hibiscus sabdariffa L. provides insights into metabolisms of medicinal natural products.</title>
        <authorList>
            <person name="Kim T."/>
        </authorList>
    </citation>
    <scope>NUCLEOTIDE SEQUENCE [LARGE SCALE GENOMIC DNA]</scope>
    <source>
        <strain evidence="2">TK-2024</strain>
        <tissue evidence="2">Old leaves</tissue>
    </source>
</reference>
<protein>
    <submittedName>
        <fullName evidence="2">Uncharacterized protein</fullName>
    </submittedName>
</protein>
<sequence length="115" mass="13107">MDGEEDASNLMMEANGTGGVDEAPLSSTTTRRNRPIISGEPLDIEAYAGLYTGRTKINRLIFIASHCDNPAMQLEALMKSKRVRTRRFTVKWFRRLKVDWVPTMRWILHGALRLS</sequence>
<evidence type="ECO:0000256" key="1">
    <source>
        <dbReference type="SAM" id="MobiDB-lite"/>
    </source>
</evidence>
<comment type="caution">
    <text evidence="2">The sequence shown here is derived from an EMBL/GenBank/DDBJ whole genome shotgun (WGS) entry which is preliminary data.</text>
</comment>
<name>A0ABR2P0P5_9ROSI</name>
<feature type="region of interest" description="Disordered" evidence="1">
    <location>
        <begin position="1"/>
        <end position="34"/>
    </location>
</feature>